<organism evidence="2 3">
    <name type="scientific">Lacipirellula parvula</name>
    <dbReference type="NCBI Taxonomy" id="2650471"/>
    <lineage>
        <taxon>Bacteria</taxon>
        <taxon>Pseudomonadati</taxon>
        <taxon>Planctomycetota</taxon>
        <taxon>Planctomycetia</taxon>
        <taxon>Pirellulales</taxon>
        <taxon>Lacipirellulaceae</taxon>
        <taxon>Lacipirellula</taxon>
    </lineage>
</organism>
<dbReference type="EMBL" id="AP021861">
    <property type="protein sequence ID" value="BBO34209.1"/>
    <property type="molecule type" value="Genomic_DNA"/>
</dbReference>
<sequence length="238" mass="26690">MLTLDDPWTVYRSYRDCPCRSNRRALVESIASKWLPATAGKFLAKTGSLATPDRFEELLAASILAVVEGVDKLTRAYDEVRHLRADVNTLATKAMITADDDARPSGLGPTAAAKYQRRRRGTEEARSTDPKAVSIDPGNEPRDRSRGKSNEEYDFAQWVEVTADEQVESWKEWEALAYLSHPLFATGKRGRPNIAAIARHLGTNPDTLRDRLKRLGQRVAAACNDPDHREILEKLLEF</sequence>
<proteinExistence type="predicted"/>
<dbReference type="Proteomes" id="UP000326837">
    <property type="component" value="Chromosome"/>
</dbReference>
<evidence type="ECO:0000313" key="3">
    <source>
        <dbReference type="Proteomes" id="UP000326837"/>
    </source>
</evidence>
<reference evidence="3" key="1">
    <citation type="submission" date="2019-10" db="EMBL/GenBank/DDBJ databases">
        <title>Lacipirellula parvula gen. nov., sp. nov., representing a lineage of planctomycetes widespread in freshwater anoxic habitats, and description of the family Lacipirellulaceae.</title>
        <authorList>
            <person name="Dedysh S.N."/>
            <person name="Kulichevskaya I.S."/>
            <person name="Beletsky A.V."/>
            <person name="Rakitin A.L."/>
            <person name="Mardanov A.V."/>
            <person name="Ivanova A.A."/>
            <person name="Saltykova V.X."/>
            <person name="Rijpstra W.I.C."/>
            <person name="Sinninghe Damste J.S."/>
            <person name="Ravin N.V."/>
        </authorList>
    </citation>
    <scope>NUCLEOTIDE SEQUENCE [LARGE SCALE GENOMIC DNA]</scope>
    <source>
        <strain evidence="3">PX69</strain>
    </source>
</reference>
<feature type="region of interest" description="Disordered" evidence="1">
    <location>
        <begin position="100"/>
        <end position="149"/>
    </location>
</feature>
<gene>
    <name evidence="2" type="ORF">PLANPX_3821</name>
</gene>
<dbReference type="AlphaFoldDB" id="A0A5K7XME9"/>
<protein>
    <submittedName>
        <fullName evidence="2">Uncharacterized protein</fullName>
    </submittedName>
</protein>
<evidence type="ECO:0000256" key="1">
    <source>
        <dbReference type="SAM" id="MobiDB-lite"/>
    </source>
</evidence>
<keyword evidence="3" id="KW-1185">Reference proteome</keyword>
<dbReference type="RefSeq" id="WP_152099831.1">
    <property type="nucleotide sequence ID" value="NZ_AP021861.1"/>
</dbReference>
<evidence type="ECO:0000313" key="2">
    <source>
        <dbReference type="EMBL" id="BBO34209.1"/>
    </source>
</evidence>
<name>A0A5K7XME9_9BACT</name>
<accession>A0A5K7XME9</accession>
<dbReference type="KEGG" id="lpav:PLANPX_3821"/>
<feature type="compositionally biased region" description="Basic and acidic residues" evidence="1">
    <location>
        <begin position="139"/>
        <end position="149"/>
    </location>
</feature>